<gene>
    <name evidence="10" type="ORF">C1SCF055_LOCUS42380</name>
</gene>
<dbReference type="InterPro" id="IPR000719">
    <property type="entry name" value="Prot_kinase_dom"/>
</dbReference>
<feature type="region of interest" description="Disordered" evidence="7">
    <location>
        <begin position="2766"/>
        <end position="2807"/>
    </location>
</feature>
<evidence type="ECO:0000259" key="9">
    <source>
        <dbReference type="PROSITE" id="PS50222"/>
    </source>
</evidence>
<dbReference type="EMBL" id="CAMXCT010006655">
    <property type="protein sequence ID" value="CAI4017760.1"/>
    <property type="molecule type" value="Genomic_DNA"/>
</dbReference>
<dbReference type="InterPro" id="IPR011992">
    <property type="entry name" value="EF-hand-dom_pair"/>
</dbReference>
<dbReference type="Gene3D" id="1.10.510.10">
    <property type="entry name" value="Transferase(Phosphotransferase) domain 1"/>
    <property type="match status" value="1"/>
</dbReference>
<dbReference type="GO" id="GO:0004672">
    <property type="term" value="F:protein kinase activity"/>
    <property type="evidence" value="ECO:0007669"/>
    <property type="project" value="InterPro"/>
</dbReference>
<sequence length="2807" mass="306325">MYSLRNRGLTSLVEGVEAGEAAKPEPWLDKKGSSTPSGKSKKLKAQAAQADPGQAQIFGRKRLPHTARDRARPWSASLASDANHTGKSEISERCESKPSEAGAQVGTAVGTELQEFQAKFQELTQAYKELKIRFDCRGSEMSKLHERIRKLERRMPSVTKDTTAHNTTTLLSCRQPCCIPLARLKKAGLNVETLQDLDAKWAGYVFSILSTQARSSGRTLYEIFKQYSDAHARIDESAFRNMIRQFIPSMPEERLTRLFFFADTDGSGMLNFLEFLRLFGVDVDGKMGEEYFEHVMVRMRKAVAKAGGLVALLKLNDKYLNRTYPNNKLIDAIGPVAPSLTRAEICEATARFVTSGELNLSEFQNAMELCASSAFVCEDWVHTLFKNVSSAIQKEHKDLKSILKVLGQGGPVSREDLRSFLHQFQPNLCDSHIDCVYGFLCASCPSGAGNLTVGHLVEMVCKPTLGPVQMGSNRARLPLEETSRLAVQLSQLCGNLSGAFDNLNPCLLYDEFCTSLQSLGFSSAFDFEKIFAVIDVQRSGRIPKSVFISVLERFVQPTDSEKDTKDLGLRSSDKLVEDMDERLQYFRERLHTRRQNGKTERNGIPSALHEELLWEFQRAVNRLLVLESELQYRQKQETRGDIHLKRGLIDQVRDLEAAQARLTAEKRPAAGEVTQESWQNLDESKVAEAWHAGYKEASDASSSEIAKLQKELDIAKQEKIHLQLALSQKKEHAEAASGEDRPNSPASETRGAHEAHSSKPRVQLRHSIGGPGGNSEKMTEAKTMGRHERHDEAEGAITDALQLYARKRDVAQFASLVTGTSIAGRFIVKEVLAVEDASIVLACSDAFNMRDVTVKVLARDGPRTRANFLRECCIYSVLSEVAEVQNAIHFPGLTSGLAYCVMERLQGRLLSQHLQRIREGHEAHLLGHAAADICDAMLHGLEACHARGVTHLDLKPSAIWEVAQPAGVVVKILDFGLARLANLAVLPADARPFFRPAAGGASSDDIPKHLQFDDASASEQKLPVPHPKTFDAVEMWMPFAPFAYLPGVGSCWYMSPARWCGFAAASKHANSAPPEQRLCNVPAGNLWQERDRTTDKLGVSRVTPASPAVQGASVTMQVPDGFYFEVQIRKVWPAAMLPPGTDLAVGPALGFTRLPPVSGYSALNAKAKEWPLSWVIGYDGRFYRDGVEVIQPTLSSAPFAVQEFRRHRDAKLAAAGSGEADIDWPTGPLGWSFVELLRDDVVGLFAKKCGELVVYVNGRVVSSVVTEGFDTGCPLYPLVEVCGLARDVAFVCSPPGPGSEEDQEDRLRKVDKLVSTVESLAARSSSSTSDVYAAALIAQQVFQSHILPQVPPSFVNLLVATQLWLEQGRPNISGHNGMLIALSDWALIVQEQPQVFGQHISPQIQEVLERVFQSSSLQAESRAIRTAEEFRAALSEKTACSHVPPEFLRSHVQQAAPAKRRWGLPGLSGLPAGGEGIPEDGAVLWDLTPWTLSSSHVRRVMVVLQSQDGLRISSVNIGKLEANIPDQLLSHFAECFEGPSGRNASFERRALPRLLFRDSPLPSETCPASLANLLEANVLVLLFHFVKRVQLQENPSDPFPGTFTGLSAARMIGSSLRENWALEELKANNLGFEDAGLDCISEAFTHGCRLRRLELRQNRITFAGVQVLAQALTNPGCALQHLELQGNDVGCAGCTCLAEMLKGNNSLEYLGLQQNNIGVNGAVSLGTALVANSRLEELDLGRNVVGVAGCGALVAATRSNSCLQKLNLQDNQLEILAGTTLAEELSAGLQMDLDGLLDSVLPTQSLAKRSLAKFNLAEAPSGSQLVSLNLRHNDLGSIGGAAVVAALQVTRTQLSELNLAWNGLGLEAAAALSNLLGPHSLCILTKLDLRDNRGLGASAVLPKALHRAACSENKDQSERKASKEERREPPQHLQRESAQHLRWLNLANIDLDSEGASLLAPAMVMFSNLEELYLYNNEGLGRTPRMIDLENWEAKEQKPIKVERARGKGILRLARALPHSLKKLALGSCALGPRVVTELLPILSGLPSLEHLGLCDNDLNEDGDQQRTLLHTAICKLLQSGVSVFKRLDISLNDLHDECAIAILVALAKEQRDIRIDFGANKVSAELREVVHGLRAHARKDQPQASVQDSFLPCPDTALACAASHLKSTRVSSSLRAERAWLAGQWALAAIEGRITEIPATPELGLPQKYWVVLKSPRCRTPRLFQQFGLFTQEAGEMAEERGSELLHNFVLQVLHVPEDMVDVNSSSTVLALVVLRRQHGALLAVPTDVIMPAILTAGLSASTVDLIGMSTHVTVPAGLLEDLNATAPPRPSEGDLVDVLLVDVSGEVLEMIRPFQNSGISEDVVHPFSFVDSHLILIPEDLAAAAWEWIQDPGSANLLVFYTADEGDTVPETPRPEIPSPKRASRARAQQPDGGEPGRGSGTSKRPTVAQLASSLDQVNQTLPQVVDQLRVLVERQDAMEAQLHRGMSRPSALQQPLGSSAMNGSQRVSFNPTALAREFPPPRSSSMRGSPPSPRNSQAAMEALQLEEEKTVEPGQSDLARAVLARSQALTTLVTQLASGDPIGDLSTGSHTLSTKGAQGRAKLQQELAANKGTFFQSVLQSMARRMQPSRAADQSPQELAARGVCPTAYLERFRGYGKARDLGCLQWQVCMLLEHLQNDNIHGAKDTAALLAVCIEQAAMDGGRLDIGMLLSLSEDPPSGVFQSKAMTSYAKGRAFAPLAEQRWITIALAYIKEMDLIASKRQDTTGKPFVKDPDAQQPYPKKSPKKAPKGGGKQKQNANQDEE</sequence>
<feature type="region of interest" description="Disordered" evidence="7">
    <location>
        <begin position="1"/>
        <end position="103"/>
    </location>
</feature>
<dbReference type="OrthoDB" id="120976at2759"/>
<dbReference type="InterPro" id="IPR001611">
    <property type="entry name" value="Leu-rich_rpt"/>
</dbReference>
<feature type="region of interest" description="Disordered" evidence="7">
    <location>
        <begin position="2408"/>
        <end position="2452"/>
    </location>
</feature>
<evidence type="ECO:0000313" key="10">
    <source>
        <dbReference type="EMBL" id="CAI4017760.1"/>
    </source>
</evidence>
<name>A0A9P1GMV0_9DINO</name>
<feature type="compositionally biased region" description="Basic and acidic residues" evidence="7">
    <location>
        <begin position="2766"/>
        <end position="2778"/>
    </location>
</feature>
<keyword evidence="2" id="KW-0433">Leucine-rich repeat</keyword>
<dbReference type="GO" id="GO:0006913">
    <property type="term" value="P:nucleocytoplasmic transport"/>
    <property type="evidence" value="ECO:0007669"/>
    <property type="project" value="TreeGrafter"/>
</dbReference>
<dbReference type="EMBL" id="CAMXCT020006655">
    <property type="protein sequence ID" value="CAL1171135.1"/>
    <property type="molecule type" value="Genomic_DNA"/>
</dbReference>
<dbReference type="SUPFAM" id="SSF56112">
    <property type="entry name" value="Protein kinase-like (PK-like)"/>
    <property type="match status" value="1"/>
</dbReference>
<feature type="compositionally biased region" description="Basic and acidic residues" evidence="7">
    <location>
        <begin position="84"/>
        <end position="98"/>
    </location>
</feature>
<dbReference type="SMART" id="SM00368">
    <property type="entry name" value="LRR_RI"/>
    <property type="match status" value="13"/>
</dbReference>
<keyword evidence="1" id="KW-0343">GTPase activation</keyword>
<comment type="caution">
    <text evidence="10">The sequence shown here is derived from an EMBL/GenBank/DDBJ whole genome shotgun (WGS) entry which is preliminary data.</text>
</comment>
<dbReference type="PANTHER" id="PTHR24113:SF12">
    <property type="entry name" value="RAN GTPASE-ACTIVATING PROTEIN 1"/>
    <property type="match status" value="1"/>
</dbReference>
<dbReference type="InterPro" id="IPR018247">
    <property type="entry name" value="EF_Hand_1_Ca_BS"/>
</dbReference>
<proteinExistence type="inferred from homology"/>
<dbReference type="SMART" id="SM00220">
    <property type="entry name" value="S_TKc"/>
    <property type="match status" value="1"/>
</dbReference>
<dbReference type="PROSITE" id="PS00018">
    <property type="entry name" value="EF_HAND_1"/>
    <property type="match status" value="1"/>
</dbReference>
<reference evidence="10" key="1">
    <citation type="submission" date="2022-10" db="EMBL/GenBank/DDBJ databases">
        <authorList>
            <person name="Chen Y."/>
            <person name="Dougan E. K."/>
            <person name="Chan C."/>
            <person name="Rhodes N."/>
            <person name="Thang M."/>
        </authorList>
    </citation>
    <scope>NUCLEOTIDE SEQUENCE</scope>
</reference>
<organism evidence="10">
    <name type="scientific">Cladocopium goreaui</name>
    <dbReference type="NCBI Taxonomy" id="2562237"/>
    <lineage>
        <taxon>Eukaryota</taxon>
        <taxon>Sar</taxon>
        <taxon>Alveolata</taxon>
        <taxon>Dinophyceae</taxon>
        <taxon>Suessiales</taxon>
        <taxon>Symbiodiniaceae</taxon>
        <taxon>Cladocopium</taxon>
    </lineage>
</organism>
<evidence type="ECO:0000313" key="13">
    <source>
        <dbReference type="Proteomes" id="UP001152797"/>
    </source>
</evidence>
<accession>A0A9P1GMV0</accession>
<dbReference type="SUPFAM" id="SSF52047">
    <property type="entry name" value="RNI-like"/>
    <property type="match status" value="2"/>
</dbReference>
<feature type="coiled-coil region" evidence="6">
    <location>
        <begin position="113"/>
        <end position="161"/>
    </location>
</feature>
<keyword evidence="13" id="KW-1185">Reference proteome</keyword>
<dbReference type="GO" id="GO:0005829">
    <property type="term" value="C:cytosol"/>
    <property type="evidence" value="ECO:0007669"/>
    <property type="project" value="TreeGrafter"/>
</dbReference>
<evidence type="ECO:0000256" key="3">
    <source>
        <dbReference type="ARBA" id="ARBA00022737"/>
    </source>
</evidence>
<dbReference type="SMART" id="SM00054">
    <property type="entry name" value="EFh"/>
    <property type="match status" value="2"/>
</dbReference>
<evidence type="ECO:0000313" key="12">
    <source>
        <dbReference type="EMBL" id="CAL4805072.1"/>
    </source>
</evidence>
<evidence type="ECO:0000256" key="6">
    <source>
        <dbReference type="SAM" id="Coils"/>
    </source>
</evidence>
<feature type="compositionally biased region" description="Low complexity" evidence="7">
    <location>
        <begin position="2526"/>
        <end position="2543"/>
    </location>
</feature>
<dbReference type="GO" id="GO:0031267">
    <property type="term" value="F:small GTPase binding"/>
    <property type="evidence" value="ECO:0007669"/>
    <property type="project" value="TreeGrafter"/>
</dbReference>
<evidence type="ECO:0000256" key="7">
    <source>
        <dbReference type="SAM" id="MobiDB-lite"/>
    </source>
</evidence>
<dbReference type="GO" id="GO:0005634">
    <property type="term" value="C:nucleus"/>
    <property type="evidence" value="ECO:0007669"/>
    <property type="project" value="TreeGrafter"/>
</dbReference>
<feature type="domain" description="Protein kinase" evidence="8">
    <location>
        <begin position="826"/>
        <end position="1154"/>
    </location>
</feature>
<feature type="coiled-coil region" evidence="6">
    <location>
        <begin position="698"/>
        <end position="725"/>
    </location>
</feature>
<keyword evidence="3" id="KW-0677">Repeat</keyword>
<evidence type="ECO:0000313" key="11">
    <source>
        <dbReference type="EMBL" id="CAL1171135.1"/>
    </source>
</evidence>
<feature type="compositionally biased region" description="Low complexity" evidence="7">
    <location>
        <begin position="45"/>
        <end position="56"/>
    </location>
</feature>
<dbReference type="Pfam" id="PF13516">
    <property type="entry name" value="LRR_6"/>
    <property type="match status" value="2"/>
</dbReference>
<dbReference type="EMBL" id="CAMXCT030006655">
    <property type="protein sequence ID" value="CAL4805072.1"/>
    <property type="molecule type" value="Genomic_DNA"/>
</dbReference>
<feature type="compositionally biased region" description="Polar residues" evidence="7">
    <location>
        <begin position="2493"/>
        <end position="2514"/>
    </location>
</feature>
<feature type="compositionally biased region" description="Basic and acidic residues" evidence="7">
    <location>
        <begin position="728"/>
        <end position="742"/>
    </location>
</feature>
<feature type="compositionally biased region" description="Basic and acidic residues" evidence="7">
    <location>
        <begin position="1912"/>
        <end position="1935"/>
    </location>
</feature>
<dbReference type="GO" id="GO:0005524">
    <property type="term" value="F:ATP binding"/>
    <property type="evidence" value="ECO:0007669"/>
    <property type="project" value="InterPro"/>
</dbReference>
<dbReference type="PANTHER" id="PTHR24113">
    <property type="entry name" value="RAN GTPASE-ACTIVATING PROTEIN 1"/>
    <property type="match status" value="1"/>
</dbReference>
<feature type="domain" description="EF-hand" evidence="9">
    <location>
        <begin position="250"/>
        <end position="285"/>
    </location>
</feature>
<dbReference type="PROSITE" id="PS50222">
    <property type="entry name" value="EF_HAND_2"/>
    <property type="match status" value="2"/>
</dbReference>
<dbReference type="InterPro" id="IPR032675">
    <property type="entry name" value="LRR_dom_sf"/>
</dbReference>
<evidence type="ECO:0000256" key="1">
    <source>
        <dbReference type="ARBA" id="ARBA00022468"/>
    </source>
</evidence>
<reference evidence="11" key="2">
    <citation type="submission" date="2024-04" db="EMBL/GenBank/DDBJ databases">
        <authorList>
            <person name="Chen Y."/>
            <person name="Shah S."/>
            <person name="Dougan E. K."/>
            <person name="Thang M."/>
            <person name="Chan C."/>
        </authorList>
    </citation>
    <scope>NUCLEOTIDE SEQUENCE [LARGE SCALE GENOMIC DNA]</scope>
</reference>
<dbReference type="PROSITE" id="PS50011">
    <property type="entry name" value="PROTEIN_KINASE_DOM"/>
    <property type="match status" value="1"/>
</dbReference>
<keyword evidence="6" id="KW-0175">Coiled coil</keyword>
<feature type="region of interest" description="Disordered" evidence="7">
    <location>
        <begin position="1908"/>
        <end position="1935"/>
    </location>
</feature>
<keyword evidence="4" id="KW-0106">Calcium</keyword>
<dbReference type="Gene3D" id="3.80.10.10">
    <property type="entry name" value="Ribonuclease Inhibitor"/>
    <property type="match status" value="3"/>
</dbReference>
<evidence type="ECO:0000256" key="2">
    <source>
        <dbReference type="ARBA" id="ARBA00022614"/>
    </source>
</evidence>
<feature type="region of interest" description="Disordered" evidence="7">
    <location>
        <begin position="2487"/>
        <end position="2543"/>
    </location>
</feature>
<protein>
    <submittedName>
        <fullName evidence="12">Protein NLRC3</fullName>
    </submittedName>
</protein>
<dbReference type="GO" id="GO:0048471">
    <property type="term" value="C:perinuclear region of cytoplasm"/>
    <property type="evidence" value="ECO:0007669"/>
    <property type="project" value="TreeGrafter"/>
</dbReference>
<feature type="domain" description="EF-hand" evidence="9">
    <location>
        <begin position="522"/>
        <end position="557"/>
    </location>
</feature>
<dbReference type="Pfam" id="PF00069">
    <property type="entry name" value="Pkinase"/>
    <property type="match status" value="1"/>
</dbReference>
<dbReference type="InterPro" id="IPR002048">
    <property type="entry name" value="EF_hand_dom"/>
</dbReference>
<dbReference type="InterPro" id="IPR011009">
    <property type="entry name" value="Kinase-like_dom_sf"/>
</dbReference>
<dbReference type="Gene3D" id="1.10.238.10">
    <property type="entry name" value="EF-hand"/>
    <property type="match status" value="1"/>
</dbReference>
<dbReference type="Proteomes" id="UP001152797">
    <property type="component" value="Unassembled WGS sequence"/>
</dbReference>
<feature type="compositionally biased region" description="Basic and acidic residues" evidence="7">
    <location>
        <begin position="20"/>
        <end position="32"/>
    </location>
</feature>
<evidence type="ECO:0000256" key="5">
    <source>
        <dbReference type="ARBA" id="ARBA00024334"/>
    </source>
</evidence>
<feature type="compositionally biased region" description="Polar residues" evidence="7">
    <location>
        <begin position="2443"/>
        <end position="2452"/>
    </location>
</feature>
<dbReference type="GO" id="GO:0005509">
    <property type="term" value="F:calcium ion binding"/>
    <property type="evidence" value="ECO:0007669"/>
    <property type="project" value="InterPro"/>
</dbReference>
<dbReference type="InterPro" id="IPR027038">
    <property type="entry name" value="RanGap"/>
</dbReference>
<feature type="region of interest" description="Disordered" evidence="7">
    <location>
        <begin position="725"/>
        <end position="780"/>
    </location>
</feature>
<evidence type="ECO:0000259" key="8">
    <source>
        <dbReference type="PROSITE" id="PS50011"/>
    </source>
</evidence>
<comment type="similarity">
    <text evidence="5">Belongs to the protein kinase superfamily. Ser/Thr protein kinase family. CDPK subfamily.</text>
</comment>
<dbReference type="GO" id="GO:0005096">
    <property type="term" value="F:GTPase activator activity"/>
    <property type="evidence" value="ECO:0007669"/>
    <property type="project" value="UniProtKB-KW"/>
</dbReference>
<evidence type="ECO:0000256" key="4">
    <source>
        <dbReference type="ARBA" id="ARBA00022837"/>
    </source>
</evidence>
<dbReference type="SUPFAM" id="SSF47473">
    <property type="entry name" value="EF-hand"/>
    <property type="match status" value="1"/>
</dbReference>